<feature type="compositionally biased region" description="Polar residues" evidence="2">
    <location>
        <begin position="159"/>
        <end position="170"/>
    </location>
</feature>
<gene>
    <name evidence="3" type="ORF">VaNZ11_002156</name>
</gene>
<name>A0ABQ5RRF2_9CHLO</name>
<comment type="subcellular location">
    <subcellularLocation>
        <location evidence="1">Cytoplasm</location>
        <location evidence="1">Cytoskeleton</location>
        <location evidence="1">Cilium axoneme</location>
    </subcellularLocation>
</comment>
<proteinExistence type="predicted"/>
<comment type="caution">
    <text evidence="3">The sequence shown here is derived from an EMBL/GenBank/DDBJ whole genome shotgun (WGS) entry which is preliminary data.</text>
</comment>
<feature type="compositionally biased region" description="Low complexity" evidence="2">
    <location>
        <begin position="729"/>
        <end position="741"/>
    </location>
</feature>
<feature type="compositionally biased region" description="Acidic residues" evidence="2">
    <location>
        <begin position="748"/>
        <end position="764"/>
    </location>
</feature>
<evidence type="ECO:0000313" key="4">
    <source>
        <dbReference type="Proteomes" id="UP001165090"/>
    </source>
</evidence>
<sequence length="850" mass="92128">MVSFDYLPSDEFTQVWHWLTPTSRRMLRLTCRWAHRMSCAICSSLEGVPGTDICGVAGHPNNDRNEARFLNIKQLSISLTDLNTCQQYKAARITNILSSPTWPVFLSNLHFLRRLFLTNCKSLNVNQIQALSSACPALVALHVQRGDIGLSEGDASEPGPTTRNEATTIPDSGGRDGLMFRPHTTPPWALSGLTFAPLGCCAMLRELELYDARPLDSVHSAKPTGLPPGVMASLGYLTKLKSLALSGAAVDIDLCYCMARLTGLTRLDLELLPASWGAGGLCKQELKTPSLERFTALRVLRISLLSVDGSVSALNPGKANILRELYDMLLSANHSSIEVLDLNLPIQPPMVQASGSSAAAFMVAVTAASSSASSSASSTSVAREKSASRLAPIKLVCSPELLAALLKAGMSLQRLEVLQLRGWIRSDRCLLDNALGTETAGHILAESVGQAFREVATSLERHDVGGSQRPLSAQPLAAAASMKLPARLRLRLSITDVSSSPHPMWCQYLCTASRLELSLRMPSWEVRDCGTRFLMGPRPLRGENYPPPGWQEDNVQGPVRDALRAADGSYHARVLRWLPILVPDLYGFYLPYNLVDERAIDLIVVGLPKLQRLALGCVELAEWGRGALKPLGSLRHLTELRVGGIFAGKAPPGLMDLGREVMEGFHSSKKDTSAMDAIRALERDAHPQYVPTLINPEAILQELEECCAAFGTALPPPPSSVRPSPSTPLPSSSPALSSPTTDRGPIDCNDDNDDENDYENDYENENNSIKDHIYASEHLPLGDTVRARGMVVIVPPKGVSLEQALEVNRRLESAAATAMGGATWVPCRARLSLLERGLGPLLESDRGVKH</sequence>
<evidence type="ECO:0008006" key="5">
    <source>
        <dbReference type="Google" id="ProtNLM"/>
    </source>
</evidence>
<reference evidence="3 4" key="1">
    <citation type="journal article" date="2023" name="IScience">
        <title>Expanded male sex-determining region conserved during the evolution of homothallism in the green alga Volvox.</title>
        <authorList>
            <person name="Yamamoto K."/>
            <person name="Matsuzaki R."/>
            <person name="Mahakham W."/>
            <person name="Heman W."/>
            <person name="Sekimoto H."/>
            <person name="Kawachi M."/>
            <person name="Minakuchi Y."/>
            <person name="Toyoda A."/>
            <person name="Nozaki H."/>
        </authorList>
    </citation>
    <scope>NUCLEOTIDE SEQUENCE [LARGE SCALE GENOMIC DNA]</scope>
    <source>
        <strain evidence="3 4">NIES-4468</strain>
    </source>
</reference>
<dbReference type="EMBL" id="BSDZ01000005">
    <property type="protein sequence ID" value="GLI60110.1"/>
    <property type="molecule type" value="Genomic_DNA"/>
</dbReference>
<protein>
    <recommendedName>
        <fullName evidence="5">F-box domain-containing protein</fullName>
    </recommendedName>
</protein>
<feature type="region of interest" description="Disordered" evidence="2">
    <location>
        <begin position="150"/>
        <end position="177"/>
    </location>
</feature>
<dbReference type="InterPro" id="IPR032675">
    <property type="entry name" value="LRR_dom_sf"/>
</dbReference>
<dbReference type="SUPFAM" id="SSF52047">
    <property type="entry name" value="RNI-like"/>
    <property type="match status" value="1"/>
</dbReference>
<accession>A0ABQ5RRF2</accession>
<keyword evidence="4" id="KW-1185">Reference proteome</keyword>
<evidence type="ECO:0000256" key="1">
    <source>
        <dbReference type="ARBA" id="ARBA00004430"/>
    </source>
</evidence>
<organism evidence="3 4">
    <name type="scientific">Volvox africanus</name>
    <dbReference type="NCBI Taxonomy" id="51714"/>
    <lineage>
        <taxon>Eukaryota</taxon>
        <taxon>Viridiplantae</taxon>
        <taxon>Chlorophyta</taxon>
        <taxon>core chlorophytes</taxon>
        <taxon>Chlorophyceae</taxon>
        <taxon>CS clade</taxon>
        <taxon>Chlamydomonadales</taxon>
        <taxon>Volvocaceae</taxon>
        <taxon>Volvox</taxon>
    </lineage>
</organism>
<dbReference type="Proteomes" id="UP001165090">
    <property type="component" value="Unassembled WGS sequence"/>
</dbReference>
<evidence type="ECO:0000256" key="2">
    <source>
        <dbReference type="SAM" id="MobiDB-lite"/>
    </source>
</evidence>
<feature type="compositionally biased region" description="Pro residues" evidence="2">
    <location>
        <begin position="714"/>
        <end position="728"/>
    </location>
</feature>
<dbReference type="Gene3D" id="3.80.10.10">
    <property type="entry name" value="Ribonuclease Inhibitor"/>
    <property type="match status" value="1"/>
</dbReference>
<feature type="region of interest" description="Disordered" evidence="2">
    <location>
        <begin position="714"/>
        <end position="764"/>
    </location>
</feature>
<evidence type="ECO:0000313" key="3">
    <source>
        <dbReference type="EMBL" id="GLI60110.1"/>
    </source>
</evidence>